<dbReference type="InterPro" id="IPR050155">
    <property type="entry name" value="HAD-like_hydrolase_sf"/>
</dbReference>
<dbReference type="PANTHER" id="PTHR43434:SF1">
    <property type="entry name" value="PHOSPHOGLYCOLATE PHOSPHATASE"/>
    <property type="match status" value="1"/>
</dbReference>
<reference evidence="5 6" key="1">
    <citation type="submission" date="2019-04" db="EMBL/GenBank/DDBJ databases">
        <authorList>
            <person name="Van Vliet M D."/>
        </authorList>
    </citation>
    <scope>NUCLEOTIDE SEQUENCE [LARGE SCALE GENOMIC DNA]</scope>
    <source>
        <strain evidence="5 6">F21</strain>
    </source>
</reference>
<dbReference type="Proteomes" id="UP000346198">
    <property type="component" value="Unassembled WGS sequence"/>
</dbReference>
<dbReference type="InterPro" id="IPR036412">
    <property type="entry name" value="HAD-like_sf"/>
</dbReference>
<dbReference type="InterPro" id="IPR023214">
    <property type="entry name" value="HAD_sf"/>
</dbReference>
<gene>
    <name evidence="5" type="primary">yqaB</name>
    <name evidence="5" type="ORF">SCARR_00552</name>
</gene>
<dbReference type="EMBL" id="CAAHFH010000001">
    <property type="protein sequence ID" value="VGO18499.1"/>
    <property type="molecule type" value="Genomic_DNA"/>
</dbReference>
<proteinExistence type="inferred from homology"/>
<comment type="catalytic activity">
    <reaction evidence="1">
        <text>2-phosphoglycolate + H2O = glycolate + phosphate</text>
        <dbReference type="Rhea" id="RHEA:14369"/>
        <dbReference type="ChEBI" id="CHEBI:15377"/>
        <dbReference type="ChEBI" id="CHEBI:29805"/>
        <dbReference type="ChEBI" id="CHEBI:43474"/>
        <dbReference type="ChEBI" id="CHEBI:58033"/>
        <dbReference type="EC" id="3.1.3.18"/>
    </reaction>
</comment>
<dbReference type="InterPro" id="IPR023198">
    <property type="entry name" value="PGP-like_dom2"/>
</dbReference>
<dbReference type="SFLD" id="SFLDG01129">
    <property type="entry name" value="C1.5:_HAD__Beta-PGM__Phosphata"/>
    <property type="match status" value="1"/>
</dbReference>
<dbReference type="InterPro" id="IPR041492">
    <property type="entry name" value="HAD_2"/>
</dbReference>
<name>A0A6C2UF04_9BACT</name>
<evidence type="ECO:0000313" key="6">
    <source>
        <dbReference type="Proteomes" id="UP000346198"/>
    </source>
</evidence>
<organism evidence="5 6">
    <name type="scientific">Pontiella sulfatireligans</name>
    <dbReference type="NCBI Taxonomy" id="2750658"/>
    <lineage>
        <taxon>Bacteria</taxon>
        <taxon>Pseudomonadati</taxon>
        <taxon>Kiritimatiellota</taxon>
        <taxon>Kiritimatiellia</taxon>
        <taxon>Kiritimatiellales</taxon>
        <taxon>Pontiellaceae</taxon>
        <taxon>Pontiella</taxon>
    </lineage>
</organism>
<dbReference type="Gene3D" id="3.40.50.1000">
    <property type="entry name" value="HAD superfamily/HAD-like"/>
    <property type="match status" value="1"/>
</dbReference>
<accession>A0A6C2UF04</accession>
<keyword evidence="6" id="KW-1185">Reference proteome</keyword>
<evidence type="ECO:0000256" key="2">
    <source>
        <dbReference type="ARBA" id="ARBA00004818"/>
    </source>
</evidence>
<dbReference type="PANTHER" id="PTHR43434">
    <property type="entry name" value="PHOSPHOGLYCOLATE PHOSPHATASE"/>
    <property type="match status" value="1"/>
</dbReference>
<dbReference type="Pfam" id="PF13419">
    <property type="entry name" value="HAD_2"/>
    <property type="match status" value="1"/>
</dbReference>
<dbReference type="CDD" id="cd07505">
    <property type="entry name" value="HAD_BPGM-like"/>
    <property type="match status" value="1"/>
</dbReference>
<dbReference type="InterPro" id="IPR006439">
    <property type="entry name" value="HAD-SF_hydro_IA"/>
</dbReference>
<dbReference type="Gene3D" id="1.10.150.240">
    <property type="entry name" value="Putative phosphatase, domain 2"/>
    <property type="match status" value="1"/>
</dbReference>
<dbReference type="SUPFAM" id="SSF56784">
    <property type="entry name" value="HAD-like"/>
    <property type="match status" value="1"/>
</dbReference>
<evidence type="ECO:0000256" key="1">
    <source>
        <dbReference type="ARBA" id="ARBA00000830"/>
    </source>
</evidence>
<dbReference type="EC" id="3.1.3.18" evidence="4"/>
<dbReference type="AlphaFoldDB" id="A0A6C2UF04"/>
<evidence type="ECO:0000256" key="3">
    <source>
        <dbReference type="ARBA" id="ARBA00006171"/>
    </source>
</evidence>
<dbReference type="SFLD" id="SFLDS00003">
    <property type="entry name" value="Haloacid_Dehalogenase"/>
    <property type="match status" value="1"/>
</dbReference>
<protein>
    <recommendedName>
        <fullName evidence="4">phosphoglycolate phosphatase</fullName>
        <ecNumber evidence="4">3.1.3.18</ecNumber>
    </recommendedName>
</protein>
<dbReference type="RefSeq" id="WP_136059975.1">
    <property type="nucleotide sequence ID" value="NZ_CAAHFH010000001.1"/>
</dbReference>
<dbReference type="GO" id="GO:0005829">
    <property type="term" value="C:cytosol"/>
    <property type="evidence" value="ECO:0007669"/>
    <property type="project" value="TreeGrafter"/>
</dbReference>
<dbReference type="GO" id="GO:0008967">
    <property type="term" value="F:phosphoglycolate phosphatase activity"/>
    <property type="evidence" value="ECO:0007669"/>
    <property type="project" value="UniProtKB-EC"/>
</dbReference>
<dbReference type="GO" id="GO:0006281">
    <property type="term" value="P:DNA repair"/>
    <property type="evidence" value="ECO:0007669"/>
    <property type="project" value="TreeGrafter"/>
</dbReference>
<sequence length="213" mass="24089">MKLWNYEAFVLDLDGTLIDSGKYHARAFADAVQEQSGYMLTADEHHEFFAMHSTWFSTVLNKRHGLSLKPESVLAQKRKRVEEIFVAELFSGARDFLERWYGKKPMALATNSPLSFVQSALKKADVMKYFECITTADDVVNRKPDPEVVEVSIQRLQADPLNTLVFEDQLIGIEAARAAGAKVIAVDNGQPVNYPVDVAVYNWSELLKLSEMR</sequence>
<evidence type="ECO:0000313" key="5">
    <source>
        <dbReference type="EMBL" id="VGO18499.1"/>
    </source>
</evidence>
<dbReference type="NCBIfam" id="TIGR01509">
    <property type="entry name" value="HAD-SF-IA-v3"/>
    <property type="match status" value="1"/>
</dbReference>
<dbReference type="PRINTS" id="PR00413">
    <property type="entry name" value="HADHALOGNASE"/>
</dbReference>
<comment type="pathway">
    <text evidence="2">Organic acid metabolism; glycolate biosynthesis; glycolate from 2-phosphoglycolate: step 1/1.</text>
</comment>
<comment type="similarity">
    <text evidence="3">Belongs to the HAD-like hydrolase superfamily. CbbY/CbbZ/Gph/YieH family.</text>
</comment>
<evidence type="ECO:0000256" key="4">
    <source>
        <dbReference type="ARBA" id="ARBA00013078"/>
    </source>
</evidence>